<comment type="catalytic activity">
    <reaction evidence="7 8">
        <text>(R)-pantoate + beta-alanine + ATP = (R)-pantothenate + AMP + diphosphate + H(+)</text>
        <dbReference type="Rhea" id="RHEA:10912"/>
        <dbReference type="ChEBI" id="CHEBI:15378"/>
        <dbReference type="ChEBI" id="CHEBI:15980"/>
        <dbReference type="ChEBI" id="CHEBI:29032"/>
        <dbReference type="ChEBI" id="CHEBI:30616"/>
        <dbReference type="ChEBI" id="CHEBI:33019"/>
        <dbReference type="ChEBI" id="CHEBI:57966"/>
        <dbReference type="ChEBI" id="CHEBI:456215"/>
        <dbReference type="EC" id="6.3.2.1"/>
    </reaction>
</comment>
<keyword evidence="4 8" id="KW-0566">Pantothenate biosynthesis</keyword>
<comment type="pathway">
    <text evidence="1 8">Cofactor biosynthesis; (R)-pantothenate biosynthesis; (R)-pantothenate from (R)-pantoate and beta-alanine: step 1/1.</text>
</comment>
<dbReference type="Proteomes" id="UP000004725">
    <property type="component" value="Unassembled WGS sequence"/>
</dbReference>
<dbReference type="PANTHER" id="PTHR21299:SF1">
    <property type="entry name" value="PANTOATE--BETA-ALANINE LIGASE"/>
    <property type="match status" value="1"/>
</dbReference>
<feature type="binding site" evidence="8">
    <location>
        <position position="215"/>
    </location>
    <ligand>
        <name>(R)-pantoate</name>
        <dbReference type="ChEBI" id="CHEBI:15980"/>
    </ligand>
</feature>
<evidence type="ECO:0000256" key="2">
    <source>
        <dbReference type="ARBA" id="ARBA00009256"/>
    </source>
</evidence>
<dbReference type="NCBIfam" id="TIGR00125">
    <property type="entry name" value="cyt_tran_rel"/>
    <property type="match status" value="1"/>
</dbReference>
<evidence type="ECO:0000256" key="7">
    <source>
        <dbReference type="ARBA" id="ARBA00048258"/>
    </source>
</evidence>
<dbReference type="SUPFAM" id="SSF52374">
    <property type="entry name" value="Nucleotidylyl transferase"/>
    <property type="match status" value="1"/>
</dbReference>
<dbReference type="Pfam" id="PF02569">
    <property type="entry name" value="Pantoate_ligase"/>
    <property type="match status" value="1"/>
</dbReference>
<evidence type="ECO:0000313" key="9">
    <source>
        <dbReference type="EMBL" id="EIM06776.1"/>
    </source>
</evidence>
<feature type="binding site" evidence="8">
    <location>
        <position position="123"/>
    </location>
    <ligand>
        <name>(R)-pantoate</name>
        <dbReference type="ChEBI" id="CHEBI:15980"/>
    </ligand>
</feature>
<name>A0AA87LS66_9BACL</name>
<dbReference type="EMBL" id="AJYB01000026">
    <property type="protein sequence ID" value="EIM06776.1"/>
    <property type="molecule type" value="Genomic_DNA"/>
</dbReference>
<evidence type="ECO:0000256" key="1">
    <source>
        <dbReference type="ARBA" id="ARBA00004990"/>
    </source>
</evidence>
<dbReference type="AlphaFoldDB" id="A0AA87LS66"/>
<evidence type="ECO:0000256" key="5">
    <source>
        <dbReference type="ARBA" id="ARBA00022741"/>
    </source>
</evidence>
<accession>A0AA87LS66</accession>
<organism evidence="9 10">
    <name type="scientific">Planococcus antarcticus DSM 14505</name>
    <dbReference type="NCBI Taxonomy" id="1185653"/>
    <lineage>
        <taxon>Bacteria</taxon>
        <taxon>Bacillati</taxon>
        <taxon>Bacillota</taxon>
        <taxon>Bacilli</taxon>
        <taxon>Bacillales</taxon>
        <taxon>Caryophanaceae</taxon>
        <taxon>Planococcus</taxon>
    </lineage>
</organism>
<sequence>MGGIAFELHRTTATDPKFIAISSALITYTTGTEETKRTFTVLLSFFRRKGFLYGFLPERREKMLILQTVDELKNWVQETKRAGHTIGLVPTMGFLHEGHLSLVEKAKAENNKVVMSIFVNPAQFGPSEDFDRYPRDLERDRKLTKEAGTDAVFVPSVEEMYPRESQIKITAGAQADVLCGAKRPGHFDGVLKVVTKLFHLTEADLAYFGQKDAQQLAIIESLVADFNFPMTIRRGETIREEDGLAKSSRNVYLSETERNEAAHLKKALEMGKNLVLQGREPIESMTAYLSEQTSGKIDYIELLDYPTLTTDIQSDAILALAVQFEKARLIDNIIFNSKEN</sequence>
<evidence type="ECO:0000313" key="10">
    <source>
        <dbReference type="Proteomes" id="UP000004725"/>
    </source>
</evidence>
<dbReference type="FunFam" id="3.40.50.620:FF:000013">
    <property type="entry name" value="Pantothenate synthetase"/>
    <property type="match status" value="1"/>
</dbReference>
<evidence type="ECO:0000256" key="4">
    <source>
        <dbReference type="ARBA" id="ARBA00022655"/>
    </source>
</evidence>
<comment type="subunit">
    <text evidence="8">Homodimer.</text>
</comment>
<comment type="function">
    <text evidence="8">Catalyzes the condensation of pantoate with beta-alanine in an ATP-dependent reaction via a pantoyl-adenylate intermediate.</text>
</comment>
<keyword evidence="8" id="KW-0963">Cytoplasm</keyword>
<keyword evidence="6 8" id="KW-0067">ATP-binding</keyword>
<protein>
    <recommendedName>
        <fullName evidence="8">Pantothenate synthetase</fullName>
        <shortName evidence="8">PS</shortName>
        <ecNumber evidence="8">6.3.2.1</ecNumber>
    </recommendedName>
    <alternativeName>
        <fullName evidence="8">Pantoate--beta-alanine ligase</fullName>
    </alternativeName>
    <alternativeName>
        <fullName evidence="8">Pantoate-activating enzyme</fullName>
    </alternativeName>
</protein>
<reference evidence="9 10" key="1">
    <citation type="journal article" date="2012" name="J. Bacteriol.">
        <title>Genome Sequence of the Antarctic Psychrophile Bacterium Planococcus antarcticus DSM 14505.</title>
        <authorList>
            <person name="Margolles A."/>
            <person name="Gueimonde M."/>
            <person name="Sanchez B."/>
        </authorList>
    </citation>
    <scope>NUCLEOTIDE SEQUENCE [LARGE SCALE GENOMIC DNA]</scope>
    <source>
        <strain evidence="9 10">DSM 14505</strain>
    </source>
</reference>
<feature type="binding site" evidence="8">
    <location>
        <begin position="92"/>
        <end position="99"/>
    </location>
    <ligand>
        <name>ATP</name>
        <dbReference type="ChEBI" id="CHEBI:30616"/>
    </ligand>
</feature>
<dbReference type="GO" id="GO:0004592">
    <property type="term" value="F:pantoate-beta-alanine ligase activity"/>
    <property type="evidence" value="ECO:0007669"/>
    <property type="project" value="UniProtKB-UniRule"/>
</dbReference>
<comment type="miscellaneous">
    <text evidence="8">The reaction proceeds by a bi uni uni bi ping pong mechanism.</text>
</comment>
<dbReference type="InterPro" id="IPR004821">
    <property type="entry name" value="Cyt_trans-like"/>
</dbReference>
<keyword evidence="5 8" id="KW-0547">Nucleotide-binding</keyword>
<feature type="active site" description="Proton donor" evidence="8">
    <location>
        <position position="99"/>
    </location>
</feature>
<comment type="caution">
    <text evidence="9">The sequence shown here is derived from an EMBL/GenBank/DDBJ whole genome shotgun (WGS) entry which is preliminary data.</text>
</comment>
<feature type="binding site" evidence="8">
    <location>
        <position position="123"/>
    </location>
    <ligand>
        <name>beta-alanine</name>
        <dbReference type="ChEBI" id="CHEBI:57966"/>
    </ligand>
</feature>
<dbReference type="Gene3D" id="3.30.1300.10">
    <property type="entry name" value="Pantoate-beta-alanine ligase, C-terminal domain"/>
    <property type="match status" value="1"/>
</dbReference>
<evidence type="ECO:0000256" key="6">
    <source>
        <dbReference type="ARBA" id="ARBA00022840"/>
    </source>
</evidence>
<dbReference type="GO" id="GO:0015940">
    <property type="term" value="P:pantothenate biosynthetic process"/>
    <property type="evidence" value="ECO:0007669"/>
    <property type="project" value="UniProtKB-UniRule"/>
</dbReference>
<keyword evidence="3 8" id="KW-0436">Ligase</keyword>
<dbReference type="InterPro" id="IPR042176">
    <property type="entry name" value="Pantoate_ligase_C"/>
</dbReference>
<proteinExistence type="inferred from homology"/>
<feature type="binding site" evidence="8">
    <location>
        <begin position="246"/>
        <end position="249"/>
    </location>
    <ligand>
        <name>ATP</name>
        <dbReference type="ChEBI" id="CHEBI:30616"/>
    </ligand>
</feature>
<dbReference type="GO" id="GO:0005524">
    <property type="term" value="F:ATP binding"/>
    <property type="evidence" value="ECO:0007669"/>
    <property type="project" value="UniProtKB-KW"/>
</dbReference>
<dbReference type="InterPro" id="IPR003721">
    <property type="entry name" value="Pantoate_ligase"/>
</dbReference>
<evidence type="ECO:0000256" key="3">
    <source>
        <dbReference type="ARBA" id="ARBA00022598"/>
    </source>
</evidence>
<dbReference type="PANTHER" id="PTHR21299">
    <property type="entry name" value="CYTIDYLATE KINASE/PANTOATE-BETA-ALANINE LIGASE"/>
    <property type="match status" value="1"/>
</dbReference>
<gene>
    <name evidence="8" type="primary">panC</name>
    <name evidence="9" type="ORF">A1A1_09481</name>
</gene>
<feature type="binding site" evidence="8">
    <location>
        <begin position="209"/>
        <end position="212"/>
    </location>
    <ligand>
        <name>ATP</name>
        <dbReference type="ChEBI" id="CHEBI:30616"/>
    </ligand>
</feature>
<dbReference type="HAMAP" id="MF_00158">
    <property type="entry name" value="PanC"/>
    <property type="match status" value="1"/>
</dbReference>
<dbReference type="Gene3D" id="3.40.50.620">
    <property type="entry name" value="HUPs"/>
    <property type="match status" value="1"/>
</dbReference>
<feature type="binding site" evidence="8">
    <location>
        <position position="238"/>
    </location>
    <ligand>
        <name>ATP</name>
        <dbReference type="ChEBI" id="CHEBI:30616"/>
    </ligand>
</feature>
<comment type="similarity">
    <text evidence="2 8">Belongs to the pantothenate synthetase family.</text>
</comment>
<comment type="subcellular location">
    <subcellularLocation>
        <location evidence="8">Cytoplasm</location>
    </subcellularLocation>
</comment>
<dbReference type="NCBIfam" id="TIGR00018">
    <property type="entry name" value="panC"/>
    <property type="match status" value="1"/>
</dbReference>
<dbReference type="GO" id="GO:0005829">
    <property type="term" value="C:cytosol"/>
    <property type="evidence" value="ECO:0007669"/>
    <property type="project" value="TreeGrafter"/>
</dbReference>
<dbReference type="InterPro" id="IPR014729">
    <property type="entry name" value="Rossmann-like_a/b/a_fold"/>
</dbReference>
<evidence type="ECO:0000256" key="8">
    <source>
        <dbReference type="HAMAP-Rule" id="MF_00158"/>
    </source>
</evidence>
<dbReference type="CDD" id="cd00560">
    <property type="entry name" value="PanC"/>
    <property type="match status" value="1"/>
</dbReference>
<dbReference type="EC" id="6.3.2.1" evidence="8"/>